<gene>
    <name evidence="2" type="ORF">IDJ81_13760</name>
</gene>
<dbReference type="Proteomes" id="UP000663637">
    <property type="component" value="Chromosome"/>
</dbReference>
<sequence length="170" mass="18883">MWFASGEFRYWFQFGLFAILAIAAWRYGGGPERVLAGVLLWFSIAFPIANWFLGQWSDLSQLDTANAILDGVALIVSVAVALTANRVYPLWFAAFQVLAATAHLAKGLAQGTAALAYVVLYVGPSYCQIVILALGIWNHHRRVRKYGTYRAWRNSSSRLRATIPSNWPSG</sequence>
<accession>A0ABX7K7W5</accession>
<organism evidence="2 3">
    <name type="scientific">Tsuneonella flava</name>
    <dbReference type="NCBI Taxonomy" id="2055955"/>
    <lineage>
        <taxon>Bacteria</taxon>
        <taxon>Pseudomonadati</taxon>
        <taxon>Pseudomonadota</taxon>
        <taxon>Alphaproteobacteria</taxon>
        <taxon>Sphingomonadales</taxon>
        <taxon>Erythrobacteraceae</taxon>
        <taxon>Tsuneonella</taxon>
    </lineage>
</organism>
<keyword evidence="1" id="KW-0812">Transmembrane</keyword>
<name>A0ABX7K7W5_9SPHN</name>
<reference evidence="2 3" key="1">
    <citation type="submission" date="2020-09" db="EMBL/GenBank/DDBJ databases">
        <title>Complete genome sequence of altererythrobacter flavus SS-21NJ, isolated from Dongying oil sludge in Shandong province.</title>
        <authorList>
            <person name="Sun S."/>
            <person name="Zhang Z."/>
        </authorList>
    </citation>
    <scope>NUCLEOTIDE SEQUENCE [LARGE SCALE GENOMIC DNA]</scope>
    <source>
        <strain evidence="2 3">SS-21NJ</strain>
    </source>
</reference>
<feature type="transmembrane region" description="Helical" evidence="1">
    <location>
        <begin position="90"/>
        <end position="109"/>
    </location>
</feature>
<dbReference type="RefSeq" id="WP_205441745.1">
    <property type="nucleotide sequence ID" value="NZ_CP061510.1"/>
</dbReference>
<evidence type="ECO:0000313" key="3">
    <source>
        <dbReference type="Proteomes" id="UP000663637"/>
    </source>
</evidence>
<proteinExistence type="predicted"/>
<feature type="transmembrane region" description="Helical" evidence="1">
    <location>
        <begin position="115"/>
        <end position="137"/>
    </location>
</feature>
<feature type="transmembrane region" description="Helical" evidence="1">
    <location>
        <begin position="65"/>
        <end position="83"/>
    </location>
</feature>
<keyword evidence="3" id="KW-1185">Reference proteome</keyword>
<evidence type="ECO:0000256" key="1">
    <source>
        <dbReference type="SAM" id="Phobius"/>
    </source>
</evidence>
<dbReference type="EMBL" id="CP061510">
    <property type="protein sequence ID" value="QSB44360.1"/>
    <property type="molecule type" value="Genomic_DNA"/>
</dbReference>
<feature type="transmembrane region" description="Helical" evidence="1">
    <location>
        <begin position="12"/>
        <end position="28"/>
    </location>
</feature>
<protein>
    <submittedName>
        <fullName evidence="2">Uncharacterized protein</fullName>
    </submittedName>
</protein>
<feature type="transmembrane region" description="Helical" evidence="1">
    <location>
        <begin position="35"/>
        <end position="53"/>
    </location>
</feature>
<keyword evidence="1" id="KW-1133">Transmembrane helix</keyword>
<keyword evidence="1" id="KW-0472">Membrane</keyword>
<evidence type="ECO:0000313" key="2">
    <source>
        <dbReference type="EMBL" id="QSB44360.1"/>
    </source>
</evidence>